<keyword evidence="2" id="KW-1185">Reference proteome</keyword>
<reference evidence="1 2" key="1">
    <citation type="submission" date="2024-09" db="EMBL/GenBank/DDBJ databases">
        <authorList>
            <person name="Sun Q."/>
            <person name="Mori K."/>
        </authorList>
    </citation>
    <scope>NUCLEOTIDE SEQUENCE [LARGE SCALE GENOMIC DNA]</scope>
    <source>
        <strain evidence="1 2">TISTR 2452</strain>
    </source>
</reference>
<evidence type="ECO:0008006" key="3">
    <source>
        <dbReference type="Google" id="ProtNLM"/>
    </source>
</evidence>
<comment type="caution">
    <text evidence="1">The sequence shown here is derived from an EMBL/GenBank/DDBJ whole genome shotgun (WGS) entry which is preliminary data.</text>
</comment>
<name>A0ABV5KZS2_9BACL</name>
<organism evidence="1 2">
    <name type="scientific">Paenibacillus aurantiacus</name>
    <dbReference type="NCBI Taxonomy" id="1936118"/>
    <lineage>
        <taxon>Bacteria</taxon>
        <taxon>Bacillati</taxon>
        <taxon>Bacillota</taxon>
        <taxon>Bacilli</taxon>
        <taxon>Bacillales</taxon>
        <taxon>Paenibacillaceae</taxon>
        <taxon>Paenibacillus</taxon>
    </lineage>
</organism>
<dbReference type="EMBL" id="JBHMDO010000047">
    <property type="protein sequence ID" value="MFB9330071.1"/>
    <property type="molecule type" value="Genomic_DNA"/>
</dbReference>
<dbReference type="Proteomes" id="UP001589747">
    <property type="component" value="Unassembled WGS sequence"/>
</dbReference>
<protein>
    <recommendedName>
        <fullName evidence="3">Transcriptional regulator</fullName>
    </recommendedName>
</protein>
<evidence type="ECO:0000313" key="2">
    <source>
        <dbReference type="Proteomes" id="UP001589747"/>
    </source>
</evidence>
<accession>A0ABV5KZS2</accession>
<gene>
    <name evidence="1" type="ORF">ACFFSY_29360</name>
</gene>
<evidence type="ECO:0000313" key="1">
    <source>
        <dbReference type="EMBL" id="MFB9330071.1"/>
    </source>
</evidence>
<dbReference type="RefSeq" id="WP_377500916.1">
    <property type="nucleotide sequence ID" value="NZ_JBHMDO010000047.1"/>
</dbReference>
<proteinExistence type="predicted"/>
<sequence length="74" mass="8134">MGLGKPRSPLGEWVDETFGRGGQAKLMEICGIDKNTATAVCSASGRKPNQSTKGRIIQGLQQAGYRKYEDDFWK</sequence>